<name>D6MY15_9EURY</name>
<protein>
    <submittedName>
        <fullName evidence="1">p12-9p</fullName>
    </submittedName>
</protein>
<keyword evidence="1" id="KW-0614">Plasmid</keyword>
<reference evidence="1" key="1">
    <citation type="journal article" date="2010" name="Nucleic Acids Res.">
        <title>Two novel families of plasmids from hyperthermophilic archaea encoding new families of replication proteins.</title>
        <authorList>
            <person name="Soler N."/>
            <person name="Marguet E."/>
            <person name="Cortez D."/>
            <person name="Desnoues N."/>
            <person name="Keller J."/>
            <person name="van Tilbeurgh H."/>
            <person name="Sezonov G."/>
            <person name="Forterre P."/>
        </authorList>
    </citation>
    <scope>NUCLEOTIDE SEQUENCE</scope>
    <source>
        <strain evidence="1">12/1</strain>
        <plasmid evidence="1">pP12-1</plasmid>
    </source>
</reference>
<dbReference type="EMBL" id="GU056178">
    <property type="protein sequence ID" value="ADF80216.1"/>
    <property type="molecule type" value="Genomic_DNA"/>
</dbReference>
<dbReference type="AlphaFoldDB" id="D6MY15"/>
<evidence type="ECO:0000313" key="1">
    <source>
        <dbReference type="EMBL" id="ADF80216.1"/>
    </source>
</evidence>
<gene>
    <name evidence="1" type="ORF">p12-9</name>
</gene>
<proteinExistence type="predicted"/>
<accession>D6MY15</accession>
<dbReference type="RefSeq" id="WP_013087933.1">
    <property type="nucleotide sequence ID" value="NC_014110.1"/>
</dbReference>
<organism evidence="1">
    <name type="scientific">Pyrococcus sp. 12/1</name>
    <dbReference type="NCBI Taxonomy" id="758582"/>
    <lineage>
        <taxon>Archaea</taxon>
        <taxon>Methanobacteriati</taxon>
        <taxon>Methanobacteriota</taxon>
        <taxon>Thermococci</taxon>
        <taxon>Thermococcales</taxon>
        <taxon>Thermococcaceae</taxon>
        <taxon>Pyrococcus</taxon>
    </lineage>
</organism>
<geneLocation type="plasmid" evidence="1">
    <name>pP12-1</name>
</geneLocation>
<sequence length="162" mass="18798">MGRENIIENIYFAIHKYDSDQNVLNKAMYLSTAVILLKALIQREKLKEEPLRTVWYDPKDEGFKETTFTTNELLRELDKMSQEIAKTLGIINRQEILRTTTGRDHASMVNTLIAMEKVLPKLEAIKQMILEILVLTGYDQVSFAQLEEARIKREEKAQLAQL</sequence>